<name>A0A381RDE2_9ZZZZ</name>
<feature type="transmembrane region" description="Helical" evidence="7">
    <location>
        <begin position="90"/>
        <end position="110"/>
    </location>
</feature>
<reference evidence="9" key="1">
    <citation type="submission" date="2018-05" db="EMBL/GenBank/DDBJ databases">
        <authorList>
            <person name="Lanie J.A."/>
            <person name="Ng W.-L."/>
            <person name="Kazmierczak K.M."/>
            <person name="Andrzejewski T.M."/>
            <person name="Davidsen T.M."/>
            <person name="Wayne K.J."/>
            <person name="Tettelin H."/>
            <person name="Glass J.I."/>
            <person name="Rusch D."/>
            <person name="Podicherti R."/>
            <person name="Tsui H.-C.T."/>
            <person name="Winkler M.E."/>
        </authorList>
    </citation>
    <scope>NUCLEOTIDE SEQUENCE</scope>
</reference>
<dbReference type="GO" id="GO:0004129">
    <property type="term" value="F:cytochrome-c oxidase activity"/>
    <property type="evidence" value="ECO:0007669"/>
    <property type="project" value="InterPro"/>
</dbReference>
<accession>A0A381RDE2</accession>
<keyword evidence="3" id="KW-1003">Cell membrane</keyword>
<evidence type="ECO:0000256" key="7">
    <source>
        <dbReference type="SAM" id="Phobius"/>
    </source>
</evidence>
<evidence type="ECO:0000256" key="3">
    <source>
        <dbReference type="ARBA" id="ARBA00022475"/>
    </source>
</evidence>
<evidence type="ECO:0000256" key="5">
    <source>
        <dbReference type="ARBA" id="ARBA00022989"/>
    </source>
</evidence>
<proteinExistence type="inferred from homology"/>
<gene>
    <name evidence="9" type="ORF">METZ01_LOCUS42660</name>
</gene>
<feature type="transmembrane region" description="Helical" evidence="7">
    <location>
        <begin position="21"/>
        <end position="42"/>
    </location>
</feature>
<protein>
    <recommendedName>
        <fullName evidence="8">Heme-copper oxidase subunit III family profile domain-containing protein</fullName>
    </recommendedName>
</protein>
<feature type="domain" description="Heme-copper oxidase subunit III family profile" evidence="8">
    <location>
        <begin position="1"/>
        <end position="209"/>
    </location>
</feature>
<dbReference type="Gene3D" id="1.20.120.80">
    <property type="entry name" value="Cytochrome c oxidase, subunit III, four-helix bundle"/>
    <property type="match status" value="1"/>
</dbReference>
<dbReference type="SUPFAM" id="SSF81452">
    <property type="entry name" value="Cytochrome c oxidase subunit III-like"/>
    <property type="match status" value="1"/>
</dbReference>
<dbReference type="EMBL" id="UINC01001842">
    <property type="protein sequence ID" value="SUZ89806.1"/>
    <property type="molecule type" value="Genomic_DNA"/>
</dbReference>
<dbReference type="InterPro" id="IPR000298">
    <property type="entry name" value="Cyt_c_oxidase-like_su3"/>
</dbReference>
<evidence type="ECO:0000313" key="9">
    <source>
        <dbReference type="EMBL" id="SUZ89806.1"/>
    </source>
</evidence>
<keyword evidence="5 7" id="KW-1133">Transmembrane helix</keyword>
<evidence type="ECO:0000256" key="2">
    <source>
        <dbReference type="ARBA" id="ARBA00010581"/>
    </source>
</evidence>
<evidence type="ECO:0000259" key="8">
    <source>
        <dbReference type="PROSITE" id="PS50253"/>
    </source>
</evidence>
<dbReference type="AlphaFoldDB" id="A0A381RDE2"/>
<comment type="subcellular location">
    <subcellularLocation>
        <location evidence="1">Cell membrane</location>
        <topology evidence="1">Multi-pass membrane protein</topology>
    </subcellularLocation>
</comment>
<feature type="transmembrane region" description="Helical" evidence="7">
    <location>
        <begin position="62"/>
        <end position="83"/>
    </location>
</feature>
<dbReference type="Pfam" id="PF00510">
    <property type="entry name" value="COX3"/>
    <property type="match status" value="1"/>
</dbReference>
<dbReference type="GO" id="GO:0005886">
    <property type="term" value="C:plasma membrane"/>
    <property type="evidence" value="ECO:0007669"/>
    <property type="project" value="UniProtKB-SubCell"/>
</dbReference>
<evidence type="ECO:0000256" key="4">
    <source>
        <dbReference type="ARBA" id="ARBA00022692"/>
    </source>
</evidence>
<dbReference type="InterPro" id="IPR013833">
    <property type="entry name" value="Cyt_c_oxidase_su3_a-hlx"/>
</dbReference>
<dbReference type="GO" id="GO:0019646">
    <property type="term" value="P:aerobic electron transport chain"/>
    <property type="evidence" value="ECO:0007669"/>
    <property type="project" value="InterPro"/>
</dbReference>
<dbReference type="PANTHER" id="PTHR11403:SF2">
    <property type="entry name" value="CYTOCHROME BO(3) UBIQUINOL OXIDASE SUBUNIT 3"/>
    <property type="match status" value="1"/>
</dbReference>
<organism evidence="9">
    <name type="scientific">marine metagenome</name>
    <dbReference type="NCBI Taxonomy" id="408172"/>
    <lineage>
        <taxon>unclassified sequences</taxon>
        <taxon>metagenomes</taxon>
        <taxon>ecological metagenomes</taxon>
    </lineage>
</organism>
<dbReference type="CDD" id="cd00386">
    <property type="entry name" value="Heme_Cu_Oxidase_III_like"/>
    <property type="match status" value="1"/>
</dbReference>
<dbReference type="PANTHER" id="PTHR11403">
    <property type="entry name" value="CYTOCHROME C OXIDASE SUBUNIT III"/>
    <property type="match status" value="1"/>
</dbReference>
<dbReference type="InterPro" id="IPR035973">
    <property type="entry name" value="Cyt_c_oxidase_su3-like_sf"/>
</dbReference>
<keyword evidence="6 7" id="KW-0472">Membrane</keyword>
<feature type="transmembrane region" description="Helical" evidence="7">
    <location>
        <begin position="185"/>
        <end position="208"/>
    </location>
</feature>
<dbReference type="InterPro" id="IPR024791">
    <property type="entry name" value="Cyt_c/ubiquinol_Oxase_su3"/>
</dbReference>
<keyword evidence="4 7" id="KW-0812">Transmembrane</keyword>
<feature type="transmembrane region" description="Helical" evidence="7">
    <location>
        <begin position="152"/>
        <end position="173"/>
    </location>
</feature>
<dbReference type="PROSITE" id="PS50253">
    <property type="entry name" value="COX3"/>
    <property type="match status" value="1"/>
</dbReference>
<evidence type="ECO:0000256" key="1">
    <source>
        <dbReference type="ARBA" id="ARBA00004651"/>
    </source>
</evidence>
<comment type="similarity">
    <text evidence="2">Belongs to the cytochrome c oxidase subunit 3 family.</text>
</comment>
<sequence length="209" mass="22980">MDQTVPMNKSFGTATTGKLGMWLFIVMDGLTFGAILIGGLGLRYSAASWPAAGTILNVPLTAFNTFLLICSSFTMVMALNSVVNANQKGLVKYLAFTITGGLIFLCVQAWEYTHFFIGNEHLGNMLAETGLSGNQFLPTTGIYGAVFYTTTMFHGLHVLSGVIYLSVILSMALKQKFASDNYDRLEIAGLFWHFIDLVWILVFTLIYLL</sequence>
<evidence type="ECO:0000256" key="6">
    <source>
        <dbReference type="ARBA" id="ARBA00023136"/>
    </source>
</evidence>